<sequence length="92" mass="10047">MPDLLEQDIHQIFSPLHSAQNNTKKKPMESIFTPKKVLIHKKISFSEDHRDSGAKALMDDGAMALKDTDGSKSNEGTGSAYCILENCGIIAS</sequence>
<proteinExistence type="predicted"/>
<keyword evidence="2" id="KW-1185">Reference proteome</keyword>
<comment type="caution">
    <text evidence="1">The sequence shown here is derived from an EMBL/GenBank/DDBJ whole genome shotgun (WGS) entry which is preliminary data.</text>
</comment>
<protein>
    <submittedName>
        <fullName evidence="1">Uncharacterized protein</fullName>
    </submittedName>
</protein>
<evidence type="ECO:0000313" key="2">
    <source>
        <dbReference type="Proteomes" id="UP000499080"/>
    </source>
</evidence>
<organism evidence="1 2">
    <name type="scientific">Araneus ventricosus</name>
    <name type="common">Orbweaver spider</name>
    <name type="synonym">Epeira ventricosa</name>
    <dbReference type="NCBI Taxonomy" id="182803"/>
    <lineage>
        <taxon>Eukaryota</taxon>
        <taxon>Metazoa</taxon>
        <taxon>Ecdysozoa</taxon>
        <taxon>Arthropoda</taxon>
        <taxon>Chelicerata</taxon>
        <taxon>Arachnida</taxon>
        <taxon>Araneae</taxon>
        <taxon>Araneomorphae</taxon>
        <taxon>Entelegynae</taxon>
        <taxon>Araneoidea</taxon>
        <taxon>Araneidae</taxon>
        <taxon>Araneus</taxon>
    </lineage>
</organism>
<gene>
    <name evidence="1" type="ORF">AVEN_122037_1</name>
</gene>
<name>A0A4Y2EZF3_ARAVE</name>
<accession>A0A4Y2EZF3</accession>
<dbReference type="EMBL" id="BGPR01000766">
    <property type="protein sequence ID" value="GBM34642.1"/>
    <property type="molecule type" value="Genomic_DNA"/>
</dbReference>
<reference evidence="1 2" key="1">
    <citation type="journal article" date="2019" name="Sci. Rep.">
        <title>Orb-weaving spider Araneus ventricosus genome elucidates the spidroin gene catalogue.</title>
        <authorList>
            <person name="Kono N."/>
            <person name="Nakamura H."/>
            <person name="Ohtoshi R."/>
            <person name="Moran D.A.P."/>
            <person name="Shinohara A."/>
            <person name="Yoshida Y."/>
            <person name="Fujiwara M."/>
            <person name="Mori M."/>
            <person name="Tomita M."/>
            <person name="Arakawa K."/>
        </authorList>
    </citation>
    <scope>NUCLEOTIDE SEQUENCE [LARGE SCALE GENOMIC DNA]</scope>
</reference>
<dbReference type="AlphaFoldDB" id="A0A4Y2EZF3"/>
<evidence type="ECO:0000313" key="1">
    <source>
        <dbReference type="EMBL" id="GBM34642.1"/>
    </source>
</evidence>
<dbReference type="Proteomes" id="UP000499080">
    <property type="component" value="Unassembled WGS sequence"/>
</dbReference>